<proteinExistence type="inferred from homology"/>
<evidence type="ECO:0000313" key="11">
    <source>
        <dbReference type="Proteomes" id="UP000035199"/>
    </source>
</evidence>
<keyword evidence="5 7" id="KW-0472">Membrane</keyword>
<gene>
    <name evidence="10" type="ORF">CMUST_13100</name>
</gene>
<evidence type="ECO:0000256" key="2">
    <source>
        <dbReference type="ARBA" id="ARBA00022475"/>
    </source>
</evidence>
<dbReference type="GO" id="GO:0022857">
    <property type="term" value="F:transmembrane transporter activity"/>
    <property type="evidence" value="ECO:0007669"/>
    <property type="project" value="InterPro"/>
</dbReference>
<comment type="similarity">
    <text evidence="6">Belongs to the ThrE exporter (TC 2.A.79) family.</text>
</comment>
<feature type="transmembrane region" description="Helical" evidence="7">
    <location>
        <begin position="387"/>
        <end position="405"/>
    </location>
</feature>
<dbReference type="PANTHER" id="PTHR34390">
    <property type="entry name" value="UPF0442 PROTEIN YJJB-RELATED"/>
    <property type="match status" value="1"/>
</dbReference>
<keyword evidence="3 7" id="KW-0812">Transmembrane</keyword>
<evidence type="ECO:0000259" key="9">
    <source>
        <dbReference type="Pfam" id="PF12821"/>
    </source>
</evidence>
<feature type="transmembrane region" description="Helical" evidence="7">
    <location>
        <begin position="235"/>
        <end position="254"/>
    </location>
</feature>
<dbReference type="InterPro" id="IPR024528">
    <property type="entry name" value="ThrE_2"/>
</dbReference>
<evidence type="ECO:0000259" key="8">
    <source>
        <dbReference type="Pfam" id="PF06738"/>
    </source>
</evidence>
<dbReference type="Pfam" id="PF06738">
    <property type="entry name" value="ThrE"/>
    <property type="match status" value="1"/>
</dbReference>
<dbReference type="InterPro" id="IPR050539">
    <property type="entry name" value="ThrE_Dicarb/AminoAcid_Exp"/>
</dbReference>
<sequence length="471" mass="49159">MKLFRRRTTNPATATIDVAAAPPLSPLAPLDLNDHSEIAAVLDVAGHIGEILICAGSTNSDAAEHVKAITESFGLWDCHVDLTHSRIRLFARVDNNPRDPINVIRVIPAQAQDFKKLRQVDSLIRDIHTGHASLADAQRRLSDISNAKASISLTGVITAWACMGGAVSMLIGGDLAVSLLSMLAAAAIIALGALLGRLRLPIFFQNVAGGIFAAVLAALAYHIGTDYGLILRPSMVIGTSIIAMLAGLTLVQAIQNGVTFAPVTGNARFFDTIIITCGIVAGVGIGIELSNALNMPLPPMETVAVPNFASNSIRVLGGALASAAFARACYAEWPSVAVSGLTALAGSSLYYFALQPTVLDGVSAIAVTAVFIGLLGGLLARRFHIPPLIVTIAGVTPLLPGLAIYRGMYGVLHDQVLVGFANLTLALATATALSAGVVFGEWIARKLRRPCGLASYKQLARIMGSSSGFFN</sequence>
<accession>A0A0G3H0I5</accession>
<dbReference type="PANTHER" id="PTHR34390:SF2">
    <property type="entry name" value="SUCCINATE TRANSPORTER SUBUNIT YJJP-RELATED"/>
    <property type="match status" value="1"/>
</dbReference>
<protein>
    <recommendedName>
        <fullName evidence="12">Amino acid export carrier protein</fullName>
    </recommendedName>
</protein>
<dbReference type="EMBL" id="CP011542">
    <property type="protein sequence ID" value="AKK06916.1"/>
    <property type="molecule type" value="Genomic_DNA"/>
</dbReference>
<reference evidence="11" key="2">
    <citation type="submission" date="2015-05" db="EMBL/GenBank/DDBJ databases">
        <title>Complete genome sequence of Corynebacterium mustelae DSM 45274, isolated from various tissues of a male ferret with lethal sepsis.</title>
        <authorList>
            <person name="Ruckert C."/>
            <person name="Albersmeier A."/>
            <person name="Winkler A."/>
            <person name="Tauch A."/>
        </authorList>
    </citation>
    <scope>NUCLEOTIDE SEQUENCE [LARGE SCALE GENOMIC DNA]</scope>
    <source>
        <strain evidence="11">DSM 45274</strain>
    </source>
</reference>
<feature type="domain" description="Threonine/Serine exporter ThrE" evidence="9">
    <location>
        <begin position="318"/>
        <end position="441"/>
    </location>
</feature>
<feature type="transmembrane region" description="Helical" evidence="7">
    <location>
        <begin position="358"/>
        <end position="380"/>
    </location>
</feature>
<dbReference type="GO" id="GO:0015744">
    <property type="term" value="P:succinate transport"/>
    <property type="evidence" value="ECO:0007669"/>
    <property type="project" value="TreeGrafter"/>
</dbReference>
<evidence type="ECO:0000256" key="7">
    <source>
        <dbReference type="SAM" id="Phobius"/>
    </source>
</evidence>
<dbReference type="Proteomes" id="UP000035199">
    <property type="component" value="Chromosome"/>
</dbReference>
<dbReference type="GO" id="GO:0005886">
    <property type="term" value="C:plasma membrane"/>
    <property type="evidence" value="ECO:0007669"/>
    <property type="project" value="UniProtKB-SubCell"/>
</dbReference>
<evidence type="ECO:0000256" key="6">
    <source>
        <dbReference type="ARBA" id="ARBA00034125"/>
    </source>
</evidence>
<keyword evidence="11" id="KW-1185">Reference proteome</keyword>
<name>A0A0G3H0I5_9CORY</name>
<evidence type="ECO:0008006" key="12">
    <source>
        <dbReference type="Google" id="ProtNLM"/>
    </source>
</evidence>
<dbReference type="InterPro" id="IPR010619">
    <property type="entry name" value="ThrE-like_N"/>
</dbReference>
<feature type="transmembrane region" description="Helical" evidence="7">
    <location>
        <begin position="177"/>
        <end position="195"/>
    </location>
</feature>
<dbReference type="AlphaFoldDB" id="A0A0G3H0I5"/>
<dbReference type="PATRIC" id="fig|571915.4.peg.2807"/>
<dbReference type="KEGG" id="cmv:CMUST_13100"/>
<reference evidence="10 11" key="1">
    <citation type="journal article" date="2015" name="Genome Announc.">
        <title>Complete Genome Sequence of the Type Strain Corynebacterium mustelae DSM 45274, Isolated from Various Tissues of a Male Ferret with Lethal Sepsis.</title>
        <authorList>
            <person name="Ruckert C."/>
            <person name="Eimer J."/>
            <person name="Winkler A."/>
            <person name="Tauch A."/>
        </authorList>
    </citation>
    <scope>NUCLEOTIDE SEQUENCE [LARGE SCALE GENOMIC DNA]</scope>
    <source>
        <strain evidence="10 11">DSM 45274</strain>
    </source>
</reference>
<keyword evidence="2" id="KW-1003">Cell membrane</keyword>
<feature type="domain" description="Threonine/serine exporter-like N-terminal" evidence="8">
    <location>
        <begin position="44"/>
        <end position="289"/>
    </location>
</feature>
<evidence type="ECO:0000313" key="10">
    <source>
        <dbReference type="EMBL" id="AKK06916.1"/>
    </source>
</evidence>
<evidence type="ECO:0000256" key="1">
    <source>
        <dbReference type="ARBA" id="ARBA00004651"/>
    </source>
</evidence>
<dbReference type="RefSeq" id="WP_047262850.1">
    <property type="nucleotide sequence ID" value="NZ_CP011542.1"/>
</dbReference>
<evidence type="ECO:0000256" key="4">
    <source>
        <dbReference type="ARBA" id="ARBA00022989"/>
    </source>
</evidence>
<feature type="transmembrane region" description="Helical" evidence="7">
    <location>
        <begin position="417"/>
        <end position="439"/>
    </location>
</feature>
<dbReference type="NCBIfam" id="NF047720">
    <property type="entry name" value="ThrSerExpThrE"/>
    <property type="match status" value="1"/>
</dbReference>
<evidence type="ECO:0000256" key="5">
    <source>
        <dbReference type="ARBA" id="ARBA00023136"/>
    </source>
</evidence>
<dbReference type="Pfam" id="PF12821">
    <property type="entry name" value="ThrE_2"/>
    <property type="match status" value="1"/>
</dbReference>
<dbReference type="OrthoDB" id="9763957at2"/>
<comment type="subcellular location">
    <subcellularLocation>
        <location evidence="1">Cell membrane</location>
        <topology evidence="1">Multi-pass membrane protein</topology>
    </subcellularLocation>
</comment>
<dbReference type="STRING" id="571915.CMUST_13100"/>
<feature type="transmembrane region" description="Helical" evidence="7">
    <location>
        <begin position="149"/>
        <end position="171"/>
    </location>
</feature>
<evidence type="ECO:0000256" key="3">
    <source>
        <dbReference type="ARBA" id="ARBA00022692"/>
    </source>
</evidence>
<keyword evidence="4 7" id="KW-1133">Transmembrane helix</keyword>
<feature type="transmembrane region" description="Helical" evidence="7">
    <location>
        <begin position="266"/>
        <end position="287"/>
    </location>
</feature>
<organism evidence="10 11">
    <name type="scientific">Corynebacterium mustelae</name>
    <dbReference type="NCBI Taxonomy" id="571915"/>
    <lineage>
        <taxon>Bacteria</taxon>
        <taxon>Bacillati</taxon>
        <taxon>Actinomycetota</taxon>
        <taxon>Actinomycetes</taxon>
        <taxon>Mycobacteriales</taxon>
        <taxon>Corynebacteriaceae</taxon>
        <taxon>Corynebacterium</taxon>
    </lineage>
</organism>
<feature type="transmembrane region" description="Helical" evidence="7">
    <location>
        <begin position="202"/>
        <end position="223"/>
    </location>
</feature>